<keyword evidence="6" id="KW-0408">Iron</keyword>
<keyword evidence="2 11" id="KW-0813">Transport</keyword>
<keyword evidence="7" id="KW-0406">Ion transport</keyword>
<evidence type="ECO:0000256" key="7">
    <source>
        <dbReference type="ARBA" id="ARBA00023065"/>
    </source>
</evidence>
<evidence type="ECO:0000256" key="11">
    <source>
        <dbReference type="PROSITE-ProRule" id="PRU01360"/>
    </source>
</evidence>
<dbReference type="GO" id="GO:0006826">
    <property type="term" value="P:iron ion transport"/>
    <property type="evidence" value="ECO:0007669"/>
    <property type="project" value="UniProtKB-KW"/>
</dbReference>
<gene>
    <name evidence="16" type="ORF">JYP50_13920</name>
</gene>
<evidence type="ECO:0000256" key="5">
    <source>
        <dbReference type="ARBA" id="ARBA00022692"/>
    </source>
</evidence>
<feature type="domain" description="TonB-dependent receptor-like beta-barrel" evidence="14">
    <location>
        <begin position="262"/>
        <end position="665"/>
    </location>
</feature>
<dbReference type="RefSeq" id="WP_206561150.1">
    <property type="nucleotide sequence ID" value="NZ_JAFKCZ010000009.1"/>
</dbReference>
<dbReference type="EMBL" id="JAFKCZ010000009">
    <property type="protein sequence ID" value="MBN7797704.1"/>
    <property type="molecule type" value="Genomic_DNA"/>
</dbReference>
<evidence type="ECO:0000256" key="13">
    <source>
        <dbReference type="SAM" id="SignalP"/>
    </source>
</evidence>
<dbReference type="AlphaFoldDB" id="A0A939DGC3"/>
<keyword evidence="4" id="KW-0410">Iron transport</keyword>
<keyword evidence="16" id="KW-0675">Receptor</keyword>
<dbReference type="InterPro" id="IPR012910">
    <property type="entry name" value="Plug_dom"/>
</dbReference>
<evidence type="ECO:0000256" key="1">
    <source>
        <dbReference type="ARBA" id="ARBA00004571"/>
    </source>
</evidence>
<protein>
    <submittedName>
        <fullName evidence="16">TonB-dependent receptor</fullName>
    </submittedName>
</protein>
<keyword evidence="10 11" id="KW-0998">Cell outer membrane</keyword>
<reference evidence="16" key="1">
    <citation type="submission" date="2021-02" db="EMBL/GenBank/DDBJ databases">
        <title>PHA producing bacteria isolated from coastal sediment in Guangdong, Shenzhen.</title>
        <authorList>
            <person name="Zheng W."/>
            <person name="Yu S."/>
            <person name="Huang Y."/>
        </authorList>
    </citation>
    <scope>NUCLEOTIDE SEQUENCE</scope>
    <source>
        <strain evidence="16">TN14-10</strain>
    </source>
</reference>
<dbReference type="PANTHER" id="PTHR32552">
    <property type="entry name" value="FERRICHROME IRON RECEPTOR-RELATED"/>
    <property type="match status" value="1"/>
</dbReference>
<evidence type="ECO:0000259" key="15">
    <source>
        <dbReference type="Pfam" id="PF07715"/>
    </source>
</evidence>
<dbReference type="PROSITE" id="PS51257">
    <property type="entry name" value="PROKAR_LIPOPROTEIN"/>
    <property type="match status" value="1"/>
</dbReference>
<feature type="domain" description="TonB-dependent receptor plug" evidence="15">
    <location>
        <begin position="47"/>
        <end position="156"/>
    </location>
</feature>
<sequence>MFRYDSTAPTTLSLFMLACALESPNAVAQGLMEEVVVTAQKREESIQDVSLSVARLAGESLDSKFTGGDTVLALAGAVPGLYAESSGGRTAPRFYMRGLGNPDFNPAASQPVSVVMDEVPMEKSTFKSFPVFDVQSIEVIRGPQGTLYGRNTTAGIIKFDSNKPTDDLEGYVRTSVGNLGTFNFEGAMGGSLIDNVLSGRISVLSQNRSNWIDNTFTGKRDAIGGFDERAGRAQLLWTPTDRFSALLLHQRRDLGGNTSSAFRANILSTGSNDLNGHFDRDKVNYDGGDNQRAEADGSGTNLTLTWDRDGYTLTSITSHQEATRFSRSDVDGGVCNFCGDPSGPGNIPFPVDTASDSDLEQLSQELRFTSLLDGPLNYQAGFFYFEDELNFVDLNSAEPAAPTDSIGVRSSTFIENTTWAVFAQADYDLTDALVLTAGIRYTDDEKTARYAAPPSSSHFDLARSLAPVKLGDNDTSLEASLAYQISDASQVYGRIASGFRAPTIQTTLNADPDLTTADSETILSYELGYKAELADKVRLNSAVFYYVVDDLQLTAVGGESNSVRLLNAEEGVGYGIELDVSYFATESLLISGGFGYNKTEYRDDGLATEPCGSGMCTVLDPIDANGNAVIDGNPFLHAPKWNLNFEVSYTHPLANGDELFVYTDWKVKGETNDFLYESTEYITDTQFEGGLRLGYRGLGAGYEIALFSRNITDEANVTGGIDFNNLTAYVNEPRIWGLEASYRFQ</sequence>
<evidence type="ECO:0000256" key="12">
    <source>
        <dbReference type="RuleBase" id="RU003357"/>
    </source>
</evidence>
<dbReference type="InterPro" id="IPR000531">
    <property type="entry name" value="Beta-barrel_TonB"/>
</dbReference>
<comment type="subcellular location">
    <subcellularLocation>
        <location evidence="1 11">Cell outer membrane</location>
        <topology evidence="1 11">Multi-pass membrane protein</topology>
    </subcellularLocation>
</comment>
<evidence type="ECO:0000256" key="10">
    <source>
        <dbReference type="ARBA" id="ARBA00023237"/>
    </source>
</evidence>
<keyword evidence="9 11" id="KW-0472">Membrane</keyword>
<comment type="caution">
    <text evidence="16">The sequence shown here is derived from an EMBL/GenBank/DDBJ whole genome shotgun (WGS) entry which is preliminary data.</text>
</comment>
<dbReference type="GO" id="GO:0009279">
    <property type="term" value="C:cell outer membrane"/>
    <property type="evidence" value="ECO:0007669"/>
    <property type="project" value="UniProtKB-SubCell"/>
</dbReference>
<keyword evidence="3 11" id="KW-1134">Transmembrane beta strand</keyword>
<evidence type="ECO:0000256" key="2">
    <source>
        <dbReference type="ARBA" id="ARBA00022448"/>
    </source>
</evidence>
<evidence type="ECO:0000256" key="3">
    <source>
        <dbReference type="ARBA" id="ARBA00022452"/>
    </source>
</evidence>
<dbReference type="InterPro" id="IPR039426">
    <property type="entry name" value="TonB-dep_rcpt-like"/>
</dbReference>
<name>A0A939DGC3_9GAMM</name>
<dbReference type="Proteomes" id="UP000664303">
    <property type="component" value="Unassembled WGS sequence"/>
</dbReference>
<dbReference type="PANTHER" id="PTHR32552:SF81">
    <property type="entry name" value="TONB-DEPENDENT OUTER MEMBRANE RECEPTOR"/>
    <property type="match status" value="1"/>
</dbReference>
<keyword evidence="5 11" id="KW-0812">Transmembrane</keyword>
<accession>A0A939DGC3</accession>
<keyword evidence="13" id="KW-0732">Signal</keyword>
<evidence type="ECO:0000256" key="4">
    <source>
        <dbReference type="ARBA" id="ARBA00022496"/>
    </source>
</evidence>
<evidence type="ECO:0000313" key="16">
    <source>
        <dbReference type="EMBL" id="MBN7797704.1"/>
    </source>
</evidence>
<dbReference type="InterPro" id="IPR036942">
    <property type="entry name" value="Beta-barrel_TonB_sf"/>
</dbReference>
<feature type="signal peptide" evidence="13">
    <location>
        <begin position="1"/>
        <end position="28"/>
    </location>
</feature>
<dbReference type="Pfam" id="PF07715">
    <property type="entry name" value="Plug"/>
    <property type="match status" value="1"/>
</dbReference>
<evidence type="ECO:0000313" key="17">
    <source>
        <dbReference type="Proteomes" id="UP000664303"/>
    </source>
</evidence>
<evidence type="ECO:0000259" key="14">
    <source>
        <dbReference type="Pfam" id="PF00593"/>
    </source>
</evidence>
<dbReference type="Gene3D" id="2.40.170.20">
    <property type="entry name" value="TonB-dependent receptor, beta-barrel domain"/>
    <property type="match status" value="1"/>
</dbReference>
<organism evidence="16 17">
    <name type="scientific">Parahaliea mediterranea</name>
    <dbReference type="NCBI Taxonomy" id="651086"/>
    <lineage>
        <taxon>Bacteria</taxon>
        <taxon>Pseudomonadati</taxon>
        <taxon>Pseudomonadota</taxon>
        <taxon>Gammaproteobacteria</taxon>
        <taxon>Cellvibrionales</taxon>
        <taxon>Halieaceae</taxon>
        <taxon>Parahaliea</taxon>
    </lineage>
</organism>
<dbReference type="Pfam" id="PF00593">
    <property type="entry name" value="TonB_dep_Rec_b-barrel"/>
    <property type="match status" value="1"/>
</dbReference>
<evidence type="ECO:0000256" key="6">
    <source>
        <dbReference type="ARBA" id="ARBA00023004"/>
    </source>
</evidence>
<dbReference type="SUPFAM" id="SSF56935">
    <property type="entry name" value="Porins"/>
    <property type="match status" value="1"/>
</dbReference>
<dbReference type="PROSITE" id="PS52016">
    <property type="entry name" value="TONB_DEPENDENT_REC_3"/>
    <property type="match status" value="1"/>
</dbReference>
<feature type="chain" id="PRO_5038086960" evidence="13">
    <location>
        <begin position="29"/>
        <end position="745"/>
    </location>
</feature>
<comment type="similarity">
    <text evidence="11 12">Belongs to the TonB-dependent receptor family.</text>
</comment>
<keyword evidence="17" id="KW-1185">Reference proteome</keyword>
<evidence type="ECO:0000256" key="9">
    <source>
        <dbReference type="ARBA" id="ARBA00023136"/>
    </source>
</evidence>
<evidence type="ECO:0000256" key="8">
    <source>
        <dbReference type="ARBA" id="ARBA00023077"/>
    </source>
</evidence>
<proteinExistence type="inferred from homology"/>
<keyword evidence="8 12" id="KW-0798">TonB box</keyword>